<organism evidence="1 2">
    <name type="scientific">Mesobacterium hydrothermale</name>
    <dbReference type="NCBI Taxonomy" id="3111907"/>
    <lineage>
        <taxon>Bacteria</taxon>
        <taxon>Pseudomonadati</taxon>
        <taxon>Pseudomonadota</taxon>
        <taxon>Alphaproteobacteria</taxon>
        <taxon>Rhodobacterales</taxon>
        <taxon>Roseobacteraceae</taxon>
        <taxon>Mesobacterium</taxon>
    </lineage>
</organism>
<keyword evidence="2" id="KW-1185">Reference proteome</keyword>
<gene>
    <name evidence="1" type="ORF">VK792_12630</name>
</gene>
<sequence length="203" mass="23038">MLIFWKERLVILAVPKTGTSAYARALGPRADIVVREPPELKHAPLRRYNRFFHPMLDKMGAGPVDIMAVVRHPVDWLGSWYRYRQRPFLAGKDTSTAGLSFDAFVADYCRGDQPAHAHVGSQSRFLAPKPDGVTVTHLFQYEDQPRILSFLVQRLGHAIDLEQENVSPAASLTLSQELEDRLRRKYAADFDLWEQAGATPPER</sequence>
<dbReference type="Proteomes" id="UP001348149">
    <property type="component" value="Unassembled WGS sequence"/>
</dbReference>
<accession>A0ABU6HIB7</accession>
<protein>
    <submittedName>
        <fullName evidence="1">Gamma-glutamyl kinase</fullName>
    </submittedName>
</protein>
<proteinExistence type="predicted"/>
<reference evidence="1 2" key="1">
    <citation type="submission" date="2024-01" db="EMBL/GenBank/DDBJ databases">
        <title>Mesobacterium rodlantinim sp. nov., isolated from shallow sea hydrothermal systems off Kueishantao Island.</title>
        <authorList>
            <person name="Su Z."/>
            <person name="Tang K."/>
        </authorList>
    </citation>
    <scope>NUCLEOTIDE SEQUENCE [LARGE SCALE GENOMIC DNA]</scope>
    <source>
        <strain evidence="1 2">TK19101</strain>
    </source>
</reference>
<name>A0ABU6HIB7_9RHOB</name>
<dbReference type="RefSeq" id="WP_326297870.1">
    <property type="nucleotide sequence ID" value="NZ_JAYLLH010000017.1"/>
</dbReference>
<dbReference type="InterPro" id="IPR027417">
    <property type="entry name" value="P-loop_NTPase"/>
</dbReference>
<dbReference type="GO" id="GO:0016301">
    <property type="term" value="F:kinase activity"/>
    <property type="evidence" value="ECO:0007669"/>
    <property type="project" value="UniProtKB-KW"/>
</dbReference>
<keyword evidence="1" id="KW-0808">Transferase</keyword>
<evidence type="ECO:0000313" key="2">
    <source>
        <dbReference type="Proteomes" id="UP001348149"/>
    </source>
</evidence>
<keyword evidence="1" id="KW-0418">Kinase</keyword>
<dbReference type="SUPFAM" id="SSF52540">
    <property type="entry name" value="P-loop containing nucleoside triphosphate hydrolases"/>
    <property type="match status" value="1"/>
</dbReference>
<evidence type="ECO:0000313" key="1">
    <source>
        <dbReference type="EMBL" id="MEC3862132.1"/>
    </source>
</evidence>
<dbReference type="EMBL" id="JAYLLH010000017">
    <property type="protein sequence ID" value="MEC3862132.1"/>
    <property type="molecule type" value="Genomic_DNA"/>
</dbReference>
<comment type="caution">
    <text evidence="1">The sequence shown here is derived from an EMBL/GenBank/DDBJ whole genome shotgun (WGS) entry which is preliminary data.</text>
</comment>